<reference evidence="2 6" key="4">
    <citation type="submission" date="2020-05" db="EMBL/GenBank/DDBJ databases">
        <authorList>
            <person name="Petersen J."/>
            <person name="Sayavedra L."/>
        </authorList>
    </citation>
    <scope>NUCLEOTIDE SEQUENCE [LARGE SCALE GENOMIC DNA]</scope>
    <source>
        <strain evidence="2">B thermophilus SOXS</strain>
    </source>
</reference>
<dbReference type="EMBL" id="MIQH01000180">
    <property type="protein sequence ID" value="OIR25590.1"/>
    <property type="molecule type" value="Genomic_DNA"/>
</dbReference>
<accession>A0A1J5U9S6</accession>
<protein>
    <submittedName>
        <fullName evidence="3">Uncharacterized protein</fullName>
    </submittedName>
</protein>
<dbReference type="EMBL" id="CP024634">
    <property type="protein sequence ID" value="AYQ56392.1"/>
    <property type="molecule type" value="Genomic_DNA"/>
</dbReference>
<gene>
    <name evidence="3" type="ORF">BGC33_07140</name>
    <name evidence="1" type="ORF">MS2017_0660</name>
    <name evidence="2" type="ORF">THERMOS_1103</name>
</gene>
<reference evidence="4" key="1">
    <citation type="submission" date="2016-09" db="EMBL/GenBank/DDBJ databases">
        <title>Genome Sequence of Bathymodiolus thermophilus sulfur-oxidizing gill endosymbiont.</title>
        <authorList>
            <person name="Ponnudurai R."/>
            <person name="Kleiner M."/>
            <person name="Sayavedra L."/>
            <person name="Thuermer A."/>
            <person name="Felbeck H."/>
            <person name="Schlueter R."/>
            <person name="Schweder T."/>
            <person name="Markert S."/>
        </authorList>
    </citation>
    <scope>NUCLEOTIDE SEQUENCE [LARGE SCALE GENOMIC DNA]</scope>
    <source>
        <strain evidence="4">BAT/CrabSpa'14</strain>
    </source>
</reference>
<dbReference type="RefSeq" id="WP_071563351.1">
    <property type="nucleotide sequence ID" value="NZ_CAESAQ020000057.1"/>
</dbReference>
<reference evidence="3" key="2">
    <citation type="journal article" date="2017" name="Stand. Genomic Sci.">
        <title>Genome sequence of the sulfur-oxidizing Bathymodiolus thermophilus gill endosymbiont.</title>
        <authorList>
            <person name="Ponnudurai R."/>
            <person name="Sayavedra L."/>
            <person name="Kleiner M."/>
            <person name="Heiden S.E."/>
            <person name="Thurmer A."/>
            <person name="Felbeck H."/>
            <person name="Schluter R."/>
            <person name="Sievert S.M."/>
            <person name="Daniel R."/>
            <person name="Schweder T."/>
            <person name="Markert S."/>
        </authorList>
    </citation>
    <scope>NUCLEOTIDE SEQUENCE</scope>
    <source>
        <strain evidence="3">BAT/CrabSpa'14</strain>
    </source>
</reference>
<evidence type="ECO:0000313" key="6">
    <source>
        <dbReference type="Proteomes" id="UP000643672"/>
    </source>
</evidence>
<dbReference type="AlphaFoldDB" id="A0A1J5U9S6"/>
<dbReference type="Proteomes" id="UP000278334">
    <property type="component" value="Chromosome"/>
</dbReference>
<dbReference type="Proteomes" id="UP000182798">
    <property type="component" value="Unassembled WGS sequence"/>
</dbReference>
<dbReference type="EMBL" id="CAESAQ020000057">
    <property type="protein sequence ID" value="CAB5499849.1"/>
    <property type="molecule type" value="Genomic_DNA"/>
</dbReference>
<evidence type="ECO:0000313" key="4">
    <source>
        <dbReference type="Proteomes" id="UP000182798"/>
    </source>
</evidence>
<organism evidence="3 4">
    <name type="scientific">Bathymodiolus thermophilus thioautotrophic gill symbiont</name>
    <dbReference type="NCBI Taxonomy" id="2360"/>
    <lineage>
        <taxon>Bacteria</taxon>
        <taxon>Pseudomonadati</taxon>
        <taxon>Pseudomonadota</taxon>
        <taxon>Gammaproteobacteria</taxon>
        <taxon>sulfur-oxidizing symbionts</taxon>
    </lineage>
</organism>
<dbReference type="Proteomes" id="UP000643672">
    <property type="component" value="Unassembled WGS sequence"/>
</dbReference>
<sequence>MAKPNIYVGINNEINGGMTSIGKIIRDAWVFDLIDESETCEGWNLAGVDALLQKVNNEWDKYGCLVSHLPPELREKHFKIHDIAIQKAKASGWSGDSETDDEDE</sequence>
<keyword evidence="6" id="KW-1185">Reference proteome</keyword>
<evidence type="ECO:0000313" key="1">
    <source>
        <dbReference type="EMBL" id="AYQ56392.1"/>
    </source>
</evidence>
<reference evidence="1 5" key="3">
    <citation type="submission" date="2017-11" db="EMBL/GenBank/DDBJ databases">
        <title>Genome sequence of the bacterial symbiont EPR9N from a vent mussel Bathymodiolus thermophilus.</title>
        <authorList>
            <person name="Won Y.-J."/>
        </authorList>
    </citation>
    <scope>NUCLEOTIDE SEQUENCE [LARGE SCALE GENOMIC DNA]</scope>
    <source>
        <strain evidence="1 5">EPR9N</strain>
    </source>
</reference>
<proteinExistence type="predicted"/>
<dbReference type="KEGG" id="bthg:MS2017_0660"/>
<evidence type="ECO:0000313" key="3">
    <source>
        <dbReference type="EMBL" id="OIR25590.1"/>
    </source>
</evidence>
<evidence type="ECO:0000313" key="5">
    <source>
        <dbReference type="Proteomes" id="UP000278334"/>
    </source>
</evidence>
<name>A0A1J5U9S6_9GAMM</name>
<evidence type="ECO:0000313" key="2">
    <source>
        <dbReference type="EMBL" id="CAB5499849.1"/>
    </source>
</evidence>
<dbReference type="OrthoDB" id="9791200at2"/>